<evidence type="ECO:0000313" key="5">
    <source>
        <dbReference type="Proteomes" id="UP001225150"/>
    </source>
</evidence>
<reference evidence="4 5" key="1">
    <citation type="submission" date="2019-02" db="EMBL/GenBank/DDBJ databases">
        <title>Siratro latent polerovirus (SLPV): a new polerovirus from Australia#with a non-functional open reading frame 0.</title>
        <authorList>
            <person name="Filardo F.F."/>
            <person name="Sharman M."/>
        </authorList>
    </citation>
    <scope>NUCLEOTIDE SEQUENCE [LARGE SCALE GENOMIC DNA]</scope>
    <source>
        <strain evidence="4">5271</strain>
    </source>
</reference>
<accession>A0A565DCN5</accession>
<feature type="compositionally biased region" description="Polar residues" evidence="3">
    <location>
        <begin position="148"/>
        <end position="165"/>
    </location>
</feature>
<sequence>MAWEDADGVTGAMQGASAWLWSKPLGSHDADEDNDETADALIEEAELEGDARAKHLYFQKTISRAVPPEVSPSGRLWQRSQSSVLEYSRPTMNIRSQWSSWSSSPRPPQLPQVPSLMSWTPIANTAPFNPRLINLESPRTGREVGLLGSSTGWNGTTHPKINAESSTRETALRRLRAPSGSPLGANSKTPNR</sequence>
<dbReference type="Proteomes" id="UP001225150">
    <property type="component" value="Segment"/>
</dbReference>
<keyword evidence="5" id="KW-1185">Reference proteome</keyword>
<proteinExistence type="predicted"/>
<keyword evidence="1" id="KW-0813">Transport</keyword>
<dbReference type="PRINTS" id="PR00912">
    <property type="entry name" value="LVIRUSORF5"/>
</dbReference>
<organism evidence="4 5">
    <name type="scientific">Siratro latent polerovirus</name>
    <dbReference type="NCBI Taxonomy" id="2562543"/>
    <lineage>
        <taxon>Viruses</taxon>
        <taxon>Riboviria</taxon>
        <taxon>Orthornavirae</taxon>
        <taxon>Pisuviricota</taxon>
        <taxon>Pisoniviricetes</taxon>
        <taxon>Sobelivirales</taxon>
        <taxon>Solemoviridae</taxon>
        <taxon>Polerovirus</taxon>
        <taxon>Polerovirus SLPV</taxon>
    </lineage>
</organism>
<dbReference type="InterPro" id="IPR001964">
    <property type="entry name" value="Luteo_VPG"/>
</dbReference>
<keyword evidence="2" id="KW-0916">Viral movement protein</keyword>
<evidence type="ECO:0000256" key="2">
    <source>
        <dbReference type="ARBA" id="ARBA00023031"/>
    </source>
</evidence>
<evidence type="ECO:0000313" key="4">
    <source>
        <dbReference type="EMBL" id="QBR53293.1"/>
    </source>
</evidence>
<gene>
    <name evidence="4" type="primary">MP</name>
</gene>
<dbReference type="Pfam" id="PF01659">
    <property type="entry name" value="Luteo_Vpg"/>
    <property type="match status" value="1"/>
</dbReference>
<dbReference type="GO" id="GO:0046740">
    <property type="term" value="P:transport of virus in host, cell to cell"/>
    <property type="evidence" value="ECO:0007669"/>
    <property type="project" value="UniProtKB-KW"/>
</dbReference>
<feature type="region of interest" description="Disordered" evidence="3">
    <location>
        <begin position="143"/>
        <end position="192"/>
    </location>
</feature>
<name>A0A565DCN5_9VIRU</name>
<evidence type="ECO:0000256" key="1">
    <source>
        <dbReference type="ARBA" id="ARBA00022448"/>
    </source>
</evidence>
<dbReference type="EMBL" id="MK482114">
    <property type="protein sequence ID" value="QBR53293.1"/>
    <property type="molecule type" value="Genomic_RNA"/>
</dbReference>
<protein>
    <submittedName>
        <fullName evidence="4">Movement protein</fullName>
    </submittedName>
</protein>
<evidence type="ECO:0000256" key="3">
    <source>
        <dbReference type="SAM" id="MobiDB-lite"/>
    </source>
</evidence>